<evidence type="ECO:0008006" key="8">
    <source>
        <dbReference type="Google" id="ProtNLM"/>
    </source>
</evidence>
<name>A0A177M4T0_METMH</name>
<dbReference type="InterPro" id="IPR013767">
    <property type="entry name" value="PAS_fold"/>
</dbReference>
<dbReference type="InterPro" id="IPR000014">
    <property type="entry name" value="PAS"/>
</dbReference>
<evidence type="ECO:0000259" key="4">
    <source>
        <dbReference type="PROSITE" id="PS50113"/>
    </source>
</evidence>
<dbReference type="InterPro" id="IPR001610">
    <property type="entry name" value="PAC"/>
</dbReference>
<dbReference type="InterPro" id="IPR013655">
    <property type="entry name" value="PAS_fold_3"/>
</dbReference>
<feature type="domain" description="GGDEF" evidence="5">
    <location>
        <begin position="475"/>
        <end position="608"/>
    </location>
</feature>
<dbReference type="SMART" id="SM00091">
    <property type="entry name" value="PAS"/>
    <property type="match status" value="2"/>
</dbReference>
<dbReference type="GO" id="GO:0003824">
    <property type="term" value="F:catalytic activity"/>
    <property type="evidence" value="ECO:0007669"/>
    <property type="project" value="UniProtKB-ARBA"/>
</dbReference>
<dbReference type="PROSITE" id="PS50113">
    <property type="entry name" value="PAC"/>
    <property type="match status" value="1"/>
</dbReference>
<protein>
    <recommendedName>
        <fullName evidence="8">PAS domain S-box-containing protein/diguanylate cyclase (GGDEF)-like protein</fullName>
    </recommendedName>
</protein>
<dbReference type="Pfam" id="PF00989">
    <property type="entry name" value="PAS"/>
    <property type="match status" value="1"/>
</dbReference>
<feature type="coiled-coil region" evidence="2">
    <location>
        <begin position="123"/>
        <end position="153"/>
    </location>
</feature>
<dbReference type="NCBIfam" id="TIGR00229">
    <property type="entry name" value="sensory_box"/>
    <property type="match status" value="2"/>
</dbReference>
<accession>A0A177M4T0</accession>
<dbReference type="PANTHER" id="PTHR44757">
    <property type="entry name" value="DIGUANYLATE CYCLASE DGCP"/>
    <property type="match status" value="1"/>
</dbReference>
<sequence length="622" mass="70067">MNTASAKANSCLLVMDHDPANRMANKHSLAGFQDHDAVFREGEPSHHGLKLAEDHQPERVRWDRQLRDKQDSAYLANQAEMFKQPNASTLMQAELADAASLAGKSHDCTSVADAESAAEACREQREQQILVEKTEALEQLREAEAKYRTLVEQMPVITYIASLETPVKLLYVSPQISQLGYPEQDWLDDPQGLLKRVHPDDLALTVEAYAYTYEHHAPLRCEYRLRKHDGHHRWFLDEANVVRNEAGESLFLQGVLVDITKDKETEQELSYYRQRLEELVFKRTEQLEKQCAILKSANASLDATLVKLKHANTEARNSERRFRLLLDSAGEGIVGLDANGRCSFVNRAALQMLGYAEEDALGHDILAMVADDLTLALEALGSPDLARDIVAQRSATSFKRKDGRYFPVEYSFYPVALDGFVDSVVLVFWDMSASHAKIQNLAYQASHDPLTGLVNRTAFEQRVTRVLASARPGYFQHALCYLDLDHFKQVNDTCGHAAGDELLRRISAVLSSKLRQRDTLARLGGDEFALLLEHTTLDQARNIAHELCDSLRNFKFNWGDTEFTVSASIGVASVTCTVRDVDEFLNNADSACYRAKEKGRNQVHVFLPDNVERLNQFGQWKA</sequence>
<comment type="caution">
    <text evidence="6">The sequence shown here is derived from an EMBL/GenBank/DDBJ whole genome shotgun (WGS) entry which is preliminary data.</text>
</comment>
<dbReference type="Gene3D" id="3.30.450.20">
    <property type="entry name" value="PAS domain"/>
    <property type="match status" value="2"/>
</dbReference>
<evidence type="ECO:0000256" key="2">
    <source>
        <dbReference type="SAM" id="Coils"/>
    </source>
</evidence>
<dbReference type="Pfam" id="PF00990">
    <property type="entry name" value="GGDEF"/>
    <property type="match status" value="1"/>
</dbReference>
<dbReference type="InterPro" id="IPR043128">
    <property type="entry name" value="Rev_trsase/Diguanyl_cyclase"/>
</dbReference>
<dbReference type="SUPFAM" id="SSF55073">
    <property type="entry name" value="Nucleotide cyclase"/>
    <property type="match status" value="1"/>
</dbReference>
<dbReference type="Gene3D" id="3.30.70.270">
    <property type="match status" value="1"/>
</dbReference>
<dbReference type="CDD" id="cd01949">
    <property type="entry name" value="GGDEF"/>
    <property type="match status" value="1"/>
</dbReference>
<feature type="domain" description="PAC" evidence="4">
    <location>
        <begin position="219"/>
        <end position="271"/>
    </location>
</feature>
<dbReference type="SMART" id="SM00086">
    <property type="entry name" value="PAC"/>
    <property type="match status" value="2"/>
</dbReference>
<dbReference type="GO" id="GO:0006355">
    <property type="term" value="P:regulation of DNA-templated transcription"/>
    <property type="evidence" value="ECO:0007669"/>
    <property type="project" value="InterPro"/>
</dbReference>
<dbReference type="PROSITE" id="PS50887">
    <property type="entry name" value="GGDEF"/>
    <property type="match status" value="1"/>
</dbReference>
<dbReference type="RefSeq" id="WP_064037869.1">
    <property type="nucleotide sequence ID" value="NZ_LUUH01000077.1"/>
</dbReference>
<evidence type="ECO:0000313" key="7">
    <source>
        <dbReference type="Proteomes" id="UP000077763"/>
    </source>
</evidence>
<dbReference type="InterPro" id="IPR029787">
    <property type="entry name" value="Nucleotide_cyclase"/>
</dbReference>
<dbReference type="InterPro" id="IPR035965">
    <property type="entry name" value="PAS-like_dom_sf"/>
</dbReference>
<dbReference type="EMBL" id="LUUH01000077">
    <property type="protein sequence ID" value="OAI00375.1"/>
    <property type="molecule type" value="Genomic_DNA"/>
</dbReference>
<evidence type="ECO:0000256" key="1">
    <source>
        <dbReference type="ARBA" id="ARBA00001946"/>
    </source>
</evidence>
<comment type="cofactor">
    <cofactor evidence="1">
        <name>Mg(2+)</name>
        <dbReference type="ChEBI" id="CHEBI:18420"/>
    </cofactor>
</comment>
<dbReference type="AlphaFoldDB" id="A0A177M4T0"/>
<dbReference type="FunFam" id="3.30.70.270:FF:000001">
    <property type="entry name" value="Diguanylate cyclase domain protein"/>
    <property type="match status" value="1"/>
</dbReference>
<gene>
    <name evidence="6" type="ORF">A1353_01375</name>
</gene>
<reference evidence="6 7" key="1">
    <citation type="submission" date="2016-03" db="EMBL/GenBank/DDBJ databases">
        <authorList>
            <person name="Ploux O."/>
        </authorList>
    </citation>
    <scope>NUCLEOTIDE SEQUENCE [LARGE SCALE GENOMIC DNA]</scope>
    <source>
        <strain evidence="6 7">R-45371</strain>
    </source>
</reference>
<dbReference type="Proteomes" id="UP000077763">
    <property type="component" value="Unassembled WGS sequence"/>
</dbReference>
<dbReference type="InterPro" id="IPR000700">
    <property type="entry name" value="PAS-assoc_C"/>
</dbReference>
<dbReference type="NCBIfam" id="TIGR00254">
    <property type="entry name" value="GGDEF"/>
    <property type="match status" value="1"/>
</dbReference>
<feature type="domain" description="PAS" evidence="3">
    <location>
        <begin position="318"/>
        <end position="366"/>
    </location>
</feature>
<dbReference type="InterPro" id="IPR052155">
    <property type="entry name" value="Biofilm_reg_signaling"/>
</dbReference>
<dbReference type="PANTHER" id="PTHR44757:SF4">
    <property type="entry name" value="DIGUANYLATE CYCLASE DGCE-RELATED"/>
    <property type="match status" value="1"/>
</dbReference>
<keyword evidence="2" id="KW-0175">Coiled coil</keyword>
<dbReference type="Pfam" id="PF08447">
    <property type="entry name" value="PAS_3"/>
    <property type="match status" value="1"/>
</dbReference>
<dbReference type="PROSITE" id="PS50112">
    <property type="entry name" value="PAS"/>
    <property type="match status" value="1"/>
</dbReference>
<dbReference type="SUPFAM" id="SSF55785">
    <property type="entry name" value="PYP-like sensor domain (PAS domain)"/>
    <property type="match status" value="2"/>
</dbReference>
<dbReference type="InterPro" id="IPR000160">
    <property type="entry name" value="GGDEF_dom"/>
</dbReference>
<evidence type="ECO:0000259" key="5">
    <source>
        <dbReference type="PROSITE" id="PS50887"/>
    </source>
</evidence>
<proteinExistence type="predicted"/>
<evidence type="ECO:0000259" key="3">
    <source>
        <dbReference type="PROSITE" id="PS50112"/>
    </source>
</evidence>
<dbReference type="SMART" id="SM00267">
    <property type="entry name" value="GGDEF"/>
    <property type="match status" value="1"/>
</dbReference>
<organism evidence="6 7">
    <name type="scientific">Methylomonas methanica</name>
    <dbReference type="NCBI Taxonomy" id="421"/>
    <lineage>
        <taxon>Bacteria</taxon>
        <taxon>Pseudomonadati</taxon>
        <taxon>Pseudomonadota</taxon>
        <taxon>Gammaproteobacteria</taxon>
        <taxon>Methylococcales</taxon>
        <taxon>Methylococcaceae</taxon>
        <taxon>Methylomonas</taxon>
    </lineage>
</organism>
<evidence type="ECO:0000313" key="6">
    <source>
        <dbReference type="EMBL" id="OAI00375.1"/>
    </source>
</evidence>
<dbReference type="CDD" id="cd00130">
    <property type="entry name" value="PAS"/>
    <property type="match status" value="2"/>
</dbReference>